<dbReference type="CDD" id="cd00616">
    <property type="entry name" value="AHBA_syn"/>
    <property type="match status" value="1"/>
</dbReference>
<dbReference type="Gene3D" id="3.90.1150.10">
    <property type="entry name" value="Aspartate Aminotransferase, domain 1"/>
    <property type="match status" value="1"/>
</dbReference>
<evidence type="ECO:0000313" key="7">
    <source>
        <dbReference type="Proteomes" id="UP000680865"/>
    </source>
</evidence>
<dbReference type="EMBL" id="BOQP01000030">
    <property type="protein sequence ID" value="GIM77349.1"/>
    <property type="molecule type" value="Genomic_DNA"/>
</dbReference>
<dbReference type="PANTHER" id="PTHR30244:SF36">
    <property type="entry name" value="3-OXO-GLUCOSE-6-PHOSPHATE:GLUTAMATE AMINOTRANSFERASE"/>
    <property type="match status" value="1"/>
</dbReference>
<protein>
    <submittedName>
        <fullName evidence="6">Aminotransferase</fullName>
    </submittedName>
</protein>
<dbReference type="InterPro" id="IPR015422">
    <property type="entry name" value="PyrdxlP-dep_Trfase_small"/>
</dbReference>
<dbReference type="InterPro" id="IPR015421">
    <property type="entry name" value="PyrdxlP-dep_Trfase_major"/>
</dbReference>
<dbReference type="PIRSF" id="PIRSF000390">
    <property type="entry name" value="PLP_StrS"/>
    <property type="match status" value="1"/>
</dbReference>
<keyword evidence="6" id="KW-0808">Transferase</keyword>
<keyword evidence="1 4" id="KW-0663">Pyridoxal phosphate</keyword>
<comment type="caution">
    <text evidence="6">The sequence shown here is derived from an EMBL/GenBank/DDBJ whole genome shotgun (WGS) entry which is preliminary data.</text>
</comment>
<evidence type="ECO:0000256" key="3">
    <source>
        <dbReference type="PIRSR" id="PIRSR000390-1"/>
    </source>
</evidence>
<dbReference type="GO" id="GO:0030170">
    <property type="term" value="F:pyridoxal phosphate binding"/>
    <property type="evidence" value="ECO:0007669"/>
    <property type="project" value="TreeGrafter"/>
</dbReference>
<evidence type="ECO:0000256" key="1">
    <source>
        <dbReference type="ARBA" id="ARBA00022898"/>
    </source>
</evidence>
<dbReference type="RefSeq" id="WP_213000099.1">
    <property type="nucleotide sequence ID" value="NZ_BAAATW010000016.1"/>
</dbReference>
<dbReference type="GO" id="GO:0008483">
    <property type="term" value="F:transaminase activity"/>
    <property type="evidence" value="ECO:0007669"/>
    <property type="project" value="UniProtKB-KW"/>
</dbReference>
<feature type="modified residue" description="N6-(pyridoxal phosphate)lysine" evidence="4">
    <location>
        <position position="188"/>
    </location>
</feature>
<dbReference type="GO" id="GO:0000271">
    <property type="term" value="P:polysaccharide biosynthetic process"/>
    <property type="evidence" value="ECO:0007669"/>
    <property type="project" value="TreeGrafter"/>
</dbReference>
<name>A0A919VSM4_9ACTN</name>
<dbReference type="AlphaFoldDB" id="A0A919VSM4"/>
<dbReference type="SUPFAM" id="SSF53383">
    <property type="entry name" value="PLP-dependent transferases"/>
    <property type="match status" value="1"/>
</dbReference>
<evidence type="ECO:0000256" key="2">
    <source>
        <dbReference type="ARBA" id="ARBA00037999"/>
    </source>
</evidence>
<dbReference type="Proteomes" id="UP000680865">
    <property type="component" value="Unassembled WGS sequence"/>
</dbReference>
<sequence length="370" mass="39577">MQTVVPFTDLGAMAREIWPGIEKEFTEALLTGRYIGGEPVAQFERRWAAYCGTTHAVGVANGTDALELTLLALGIGPGDEVVVPSNTFIATAAAVVRAGATPVFTDVDPDTLLLTPQHLTAALTPRTRAVMVVHLYGNIADLAALEAVANTAGIHLIEDAAQAHGAERDGHRAGSRGTAACFSFYPGKNLGALGDAGAVVTSDPALAERIRALANHGRTNGSAHYEHDYIGTNSRLDTLQAIALTAKLDHLDAWTDARIDLAAVYRKRLTGTEVRLTALDDGVRHAYHLMVVRVPDRDKVRQALSHLGIQTGIHYPLPCHSQPPLRRYATGPLPVCEQAAKEQFSLPIYPHMTLDQVDLVCEALIEAVAS</sequence>
<gene>
    <name evidence="6" type="ORF">Aco04nite_54900</name>
</gene>
<evidence type="ECO:0000256" key="5">
    <source>
        <dbReference type="RuleBase" id="RU004508"/>
    </source>
</evidence>
<organism evidence="6 7">
    <name type="scientific">Winogradskya consettensis</name>
    <dbReference type="NCBI Taxonomy" id="113560"/>
    <lineage>
        <taxon>Bacteria</taxon>
        <taxon>Bacillati</taxon>
        <taxon>Actinomycetota</taxon>
        <taxon>Actinomycetes</taxon>
        <taxon>Micromonosporales</taxon>
        <taxon>Micromonosporaceae</taxon>
        <taxon>Winogradskya</taxon>
    </lineage>
</organism>
<dbReference type="PANTHER" id="PTHR30244">
    <property type="entry name" value="TRANSAMINASE"/>
    <property type="match status" value="1"/>
</dbReference>
<dbReference type="Pfam" id="PF01041">
    <property type="entry name" value="DegT_DnrJ_EryC1"/>
    <property type="match status" value="1"/>
</dbReference>
<keyword evidence="6" id="KW-0032">Aminotransferase</keyword>
<feature type="active site" description="Proton acceptor" evidence="3">
    <location>
        <position position="188"/>
    </location>
</feature>
<dbReference type="InterPro" id="IPR000653">
    <property type="entry name" value="DegT/StrS_aminotransferase"/>
</dbReference>
<evidence type="ECO:0000313" key="6">
    <source>
        <dbReference type="EMBL" id="GIM77349.1"/>
    </source>
</evidence>
<proteinExistence type="inferred from homology"/>
<comment type="similarity">
    <text evidence="2 5">Belongs to the DegT/DnrJ/EryC1 family.</text>
</comment>
<dbReference type="Gene3D" id="3.40.640.10">
    <property type="entry name" value="Type I PLP-dependent aspartate aminotransferase-like (Major domain)"/>
    <property type="match status" value="1"/>
</dbReference>
<evidence type="ECO:0000256" key="4">
    <source>
        <dbReference type="PIRSR" id="PIRSR000390-2"/>
    </source>
</evidence>
<reference evidence="6" key="1">
    <citation type="submission" date="2021-03" db="EMBL/GenBank/DDBJ databases">
        <title>Whole genome shotgun sequence of Actinoplanes consettensis NBRC 14913.</title>
        <authorList>
            <person name="Komaki H."/>
            <person name="Tamura T."/>
        </authorList>
    </citation>
    <scope>NUCLEOTIDE SEQUENCE</scope>
    <source>
        <strain evidence="6">NBRC 14913</strain>
    </source>
</reference>
<accession>A0A919VSM4</accession>
<keyword evidence="7" id="KW-1185">Reference proteome</keyword>
<dbReference type="InterPro" id="IPR015424">
    <property type="entry name" value="PyrdxlP-dep_Trfase"/>
</dbReference>